<feature type="binding site" evidence="5">
    <location>
        <position position="110"/>
    </location>
    <ligand>
        <name>[4Fe-4S] cluster</name>
        <dbReference type="ChEBI" id="CHEBI:49883"/>
        <label>2</label>
    </ligand>
</feature>
<comment type="catalytic activity">
    <reaction evidence="5">
        <text>a quinone + NADH + 5 H(+)(in) = a quinol + NAD(+) + 4 H(+)(out)</text>
        <dbReference type="Rhea" id="RHEA:57888"/>
        <dbReference type="ChEBI" id="CHEBI:15378"/>
        <dbReference type="ChEBI" id="CHEBI:24646"/>
        <dbReference type="ChEBI" id="CHEBI:57540"/>
        <dbReference type="ChEBI" id="CHEBI:57945"/>
        <dbReference type="ChEBI" id="CHEBI:132124"/>
    </reaction>
</comment>
<feature type="domain" description="4Fe-4S ferredoxin-type" evidence="6">
    <location>
        <begin position="59"/>
        <end position="88"/>
    </location>
</feature>
<dbReference type="Pfam" id="PF12838">
    <property type="entry name" value="Fer4_7"/>
    <property type="match status" value="1"/>
</dbReference>
<evidence type="ECO:0000256" key="1">
    <source>
        <dbReference type="ARBA" id="ARBA00022485"/>
    </source>
</evidence>
<dbReference type="Gene3D" id="3.30.70.3270">
    <property type="match status" value="1"/>
</dbReference>
<keyword evidence="5" id="KW-0472">Membrane</keyword>
<feature type="binding site" evidence="5">
    <location>
        <position position="107"/>
    </location>
    <ligand>
        <name>[4Fe-4S] cluster</name>
        <dbReference type="ChEBI" id="CHEBI:49883"/>
        <label>2</label>
    </ligand>
</feature>
<dbReference type="GO" id="GO:0048038">
    <property type="term" value="F:quinone binding"/>
    <property type="evidence" value="ECO:0007669"/>
    <property type="project" value="UniProtKB-KW"/>
</dbReference>
<protein>
    <recommendedName>
        <fullName evidence="5">NADH-quinone oxidoreductase subunit I</fullName>
        <ecNumber evidence="5">7.1.1.-</ecNumber>
    </recommendedName>
    <alternativeName>
        <fullName evidence="5">NADH dehydrogenase I subunit I</fullName>
    </alternativeName>
    <alternativeName>
        <fullName evidence="5">NDH-1 subunit I</fullName>
    </alternativeName>
</protein>
<feature type="binding site" evidence="5">
    <location>
        <position position="68"/>
    </location>
    <ligand>
        <name>[4Fe-4S] cluster</name>
        <dbReference type="ChEBI" id="CHEBI:49883"/>
        <label>1</label>
    </ligand>
</feature>
<evidence type="ECO:0000256" key="3">
    <source>
        <dbReference type="ARBA" id="ARBA00023004"/>
    </source>
</evidence>
<feature type="binding site" evidence="5">
    <location>
        <position position="113"/>
    </location>
    <ligand>
        <name>[4Fe-4S] cluster</name>
        <dbReference type="ChEBI" id="CHEBI:49883"/>
        <label>2</label>
    </ligand>
</feature>
<comment type="subunit">
    <text evidence="5">NDH-1 is composed of 14 different subunits. Subunits NuoA, H, J, K, L, M, N constitute the membrane sector of the complex.</text>
</comment>
<keyword evidence="5" id="KW-0874">Quinone</keyword>
<feature type="domain" description="4Fe-4S ferredoxin-type" evidence="6">
    <location>
        <begin position="98"/>
        <end position="127"/>
    </location>
</feature>
<dbReference type="InterPro" id="IPR017900">
    <property type="entry name" value="4Fe4S_Fe_S_CS"/>
</dbReference>
<reference evidence="7 8" key="1">
    <citation type="journal article" date="2016" name="Nat. Commun.">
        <title>Thousands of microbial genomes shed light on interconnected biogeochemical processes in an aquifer system.</title>
        <authorList>
            <person name="Anantharaman K."/>
            <person name="Brown C.T."/>
            <person name="Hug L.A."/>
            <person name="Sharon I."/>
            <person name="Castelle C.J."/>
            <person name="Probst A.J."/>
            <person name="Thomas B.C."/>
            <person name="Singh A."/>
            <person name="Wilkins M.J."/>
            <person name="Karaoz U."/>
            <person name="Brodie E.L."/>
            <person name="Williams K.H."/>
            <person name="Hubbard S.S."/>
            <person name="Banfield J.F."/>
        </authorList>
    </citation>
    <scope>NUCLEOTIDE SEQUENCE [LARGE SCALE GENOMIC DNA]</scope>
</reference>
<evidence type="ECO:0000259" key="6">
    <source>
        <dbReference type="PROSITE" id="PS51379"/>
    </source>
</evidence>
<dbReference type="PROSITE" id="PS00198">
    <property type="entry name" value="4FE4S_FER_1"/>
    <property type="match status" value="1"/>
</dbReference>
<comment type="function">
    <text evidence="5">NDH-1 shuttles electrons from NADH, via FMN and iron-sulfur (Fe-S) centers, to quinones in the respiratory chain. The immediate electron acceptor for the enzyme in this species is believed to be ubiquinone. Couples the redox reaction to proton translocation (for every two electrons transferred, four hydrogen ions are translocated across the cytoplasmic membrane), and thus conserves the redox energy in a proton gradient.</text>
</comment>
<dbReference type="GO" id="GO:0050136">
    <property type="term" value="F:NADH dehydrogenase (quinone) (non-electrogenic) activity"/>
    <property type="evidence" value="ECO:0007669"/>
    <property type="project" value="UniProtKB-UniRule"/>
</dbReference>
<dbReference type="Proteomes" id="UP000178086">
    <property type="component" value="Unassembled WGS sequence"/>
</dbReference>
<comment type="caution">
    <text evidence="7">The sequence shown here is derived from an EMBL/GenBank/DDBJ whole genome shotgun (WGS) entry which is preliminary data.</text>
</comment>
<evidence type="ECO:0000256" key="2">
    <source>
        <dbReference type="ARBA" id="ARBA00022723"/>
    </source>
</evidence>
<feature type="binding site" evidence="5">
    <location>
        <position position="71"/>
    </location>
    <ligand>
        <name>[4Fe-4S] cluster</name>
        <dbReference type="ChEBI" id="CHEBI:49883"/>
        <label>1</label>
    </ligand>
</feature>
<dbReference type="EMBL" id="MELI01000074">
    <property type="protein sequence ID" value="OFW33162.1"/>
    <property type="molecule type" value="Genomic_DNA"/>
</dbReference>
<keyword evidence="5" id="KW-0830">Ubiquinone</keyword>
<keyword evidence="1 5" id="KW-0004">4Fe-4S</keyword>
<keyword evidence="3 5" id="KW-0408">Iron</keyword>
<comment type="similarity">
    <text evidence="5">Belongs to the complex I 23 kDa subunit family.</text>
</comment>
<comment type="cofactor">
    <cofactor evidence="5">
        <name>[4Fe-4S] cluster</name>
        <dbReference type="ChEBI" id="CHEBI:49883"/>
    </cofactor>
    <text evidence="5">Binds 2 [4Fe-4S] clusters per subunit.</text>
</comment>
<dbReference type="GO" id="GO:0005886">
    <property type="term" value="C:plasma membrane"/>
    <property type="evidence" value="ECO:0007669"/>
    <property type="project" value="UniProtKB-SubCell"/>
</dbReference>
<keyword evidence="5" id="KW-0520">NAD</keyword>
<feature type="binding site" evidence="5">
    <location>
        <position position="78"/>
    </location>
    <ligand>
        <name>[4Fe-4S] cluster</name>
        <dbReference type="ChEBI" id="CHEBI:49883"/>
        <label>2</label>
    </ligand>
</feature>
<dbReference type="EC" id="7.1.1.-" evidence="5"/>
<dbReference type="PROSITE" id="PS51379">
    <property type="entry name" value="4FE4S_FER_2"/>
    <property type="match status" value="2"/>
</dbReference>
<gene>
    <name evidence="5" type="primary">nuoI</name>
    <name evidence="7" type="ORF">A2074_05870</name>
</gene>
<evidence type="ECO:0000256" key="4">
    <source>
        <dbReference type="ARBA" id="ARBA00023014"/>
    </source>
</evidence>
<keyword evidence="4 5" id="KW-0411">Iron-sulfur</keyword>
<accession>A0A1F2UJH9</accession>
<dbReference type="AlphaFoldDB" id="A0A1F2UJH9"/>
<dbReference type="GO" id="GO:0051539">
    <property type="term" value="F:4 iron, 4 sulfur cluster binding"/>
    <property type="evidence" value="ECO:0007669"/>
    <property type="project" value="UniProtKB-KW"/>
</dbReference>
<dbReference type="InterPro" id="IPR010226">
    <property type="entry name" value="NADH_quinone_OxRdtase_chainI"/>
</dbReference>
<evidence type="ECO:0000256" key="5">
    <source>
        <dbReference type="HAMAP-Rule" id="MF_01351"/>
    </source>
</evidence>
<evidence type="ECO:0000313" key="7">
    <source>
        <dbReference type="EMBL" id="OFW33162.1"/>
    </source>
</evidence>
<proteinExistence type="inferred from homology"/>
<sequence length="163" mass="18106">MAGRVAKFVEAWKSIFVGHNITMRRGYSRGNEVTELYPYEKPQLAERFRGAPQLVRIAGETSEKEGSCTGCGLCAKACPVNCITVERNKDKEAPLKVASWTLDLTKCMICGLCAEACPQAALVMSHDYENAVYAKDKLIYDMERVLRRPIHIMPAATTVSEES</sequence>
<feature type="binding site" evidence="5">
    <location>
        <position position="117"/>
    </location>
    <ligand>
        <name>[4Fe-4S] cluster</name>
        <dbReference type="ChEBI" id="CHEBI:49883"/>
        <label>1</label>
    </ligand>
</feature>
<keyword evidence="5" id="KW-1003">Cell membrane</keyword>
<feature type="binding site" evidence="5">
    <location>
        <position position="74"/>
    </location>
    <ligand>
        <name>[4Fe-4S] cluster</name>
        <dbReference type="ChEBI" id="CHEBI:49883"/>
        <label>1</label>
    </ligand>
</feature>
<dbReference type="HAMAP" id="MF_01351">
    <property type="entry name" value="NDH1_NuoI"/>
    <property type="match status" value="1"/>
</dbReference>
<dbReference type="GO" id="GO:0005506">
    <property type="term" value="F:iron ion binding"/>
    <property type="evidence" value="ECO:0007669"/>
    <property type="project" value="UniProtKB-UniRule"/>
</dbReference>
<organism evidence="7 8">
    <name type="scientific">Candidatus Aquicultor primus</name>
    <dbReference type="NCBI Taxonomy" id="1797195"/>
    <lineage>
        <taxon>Bacteria</taxon>
        <taxon>Bacillati</taxon>
        <taxon>Actinomycetota</taxon>
        <taxon>Candidatus Aquicultoria</taxon>
        <taxon>Candidatus Aquicultorales</taxon>
        <taxon>Candidatus Aquicultoraceae</taxon>
        <taxon>Candidatus Aquicultor</taxon>
    </lineage>
</organism>
<dbReference type="SUPFAM" id="SSF54862">
    <property type="entry name" value="4Fe-4S ferredoxins"/>
    <property type="match status" value="1"/>
</dbReference>
<dbReference type="InterPro" id="IPR017896">
    <property type="entry name" value="4Fe4S_Fe-S-bd"/>
</dbReference>
<evidence type="ECO:0000313" key="8">
    <source>
        <dbReference type="Proteomes" id="UP000178086"/>
    </source>
</evidence>
<name>A0A1F2UJH9_9ACTN</name>
<keyword evidence="2 5" id="KW-0479">Metal-binding</keyword>
<comment type="subcellular location">
    <subcellularLocation>
        <location evidence="5">Cell membrane</location>
        <topology evidence="5">Peripheral membrane protein</topology>
    </subcellularLocation>
</comment>
<dbReference type="PANTHER" id="PTHR10849">
    <property type="entry name" value="NADH DEHYDROGENASE UBIQUINONE IRON-SULFUR PROTEIN 8, MITOCHONDRIAL"/>
    <property type="match status" value="1"/>
</dbReference>
<keyword evidence="5" id="KW-1278">Translocase</keyword>